<dbReference type="RefSeq" id="WP_093318920.1">
    <property type="nucleotide sequence ID" value="NZ_FOAF01000001.1"/>
</dbReference>
<evidence type="ECO:0000313" key="4">
    <source>
        <dbReference type="Proteomes" id="UP000199421"/>
    </source>
</evidence>
<dbReference type="EMBL" id="FOAF01000001">
    <property type="protein sequence ID" value="SEK68493.1"/>
    <property type="molecule type" value="Genomic_DNA"/>
</dbReference>
<proteinExistence type="predicted"/>
<dbReference type="OrthoDB" id="770939at2"/>
<evidence type="ECO:0000313" key="3">
    <source>
        <dbReference type="EMBL" id="SEK68493.1"/>
    </source>
</evidence>
<keyword evidence="2" id="KW-0472">Membrane</keyword>
<feature type="region of interest" description="Disordered" evidence="1">
    <location>
        <begin position="1"/>
        <end position="32"/>
    </location>
</feature>
<feature type="compositionally biased region" description="Basic and acidic residues" evidence="1">
    <location>
        <begin position="10"/>
        <end position="22"/>
    </location>
</feature>
<keyword evidence="2" id="KW-0812">Transmembrane</keyword>
<evidence type="ECO:0000256" key="2">
    <source>
        <dbReference type="SAM" id="Phobius"/>
    </source>
</evidence>
<keyword evidence="2" id="KW-1133">Transmembrane helix</keyword>
<evidence type="ECO:0000256" key="1">
    <source>
        <dbReference type="SAM" id="MobiDB-lite"/>
    </source>
</evidence>
<gene>
    <name evidence="3" type="ORF">SAMN05661044_00891</name>
</gene>
<reference evidence="4" key="1">
    <citation type="submission" date="2016-10" db="EMBL/GenBank/DDBJ databases">
        <authorList>
            <person name="Varghese N."/>
            <person name="Submissions S."/>
        </authorList>
    </citation>
    <scope>NUCLEOTIDE SEQUENCE [LARGE SCALE GENOMIC DNA]</scope>
    <source>
        <strain evidence="4">DSM 18733</strain>
    </source>
</reference>
<dbReference type="Proteomes" id="UP000199421">
    <property type="component" value="Unassembled WGS sequence"/>
</dbReference>
<keyword evidence="4" id="KW-1185">Reference proteome</keyword>
<accession>A0A1H7J164</accession>
<protein>
    <submittedName>
        <fullName evidence="3">Uncharacterized protein</fullName>
    </submittedName>
</protein>
<name>A0A1H7J164_OLID1</name>
<organism evidence="3 4">
    <name type="scientific">Olivibacter domesticus</name>
    <name type="common">Pseudosphingobacterium domesticum</name>
    <dbReference type="NCBI Taxonomy" id="407022"/>
    <lineage>
        <taxon>Bacteria</taxon>
        <taxon>Pseudomonadati</taxon>
        <taxon>Bacteroidota</taxon>
        <taxon>Sphingobacteriia</taxon>
        <taxon>Sphingobacteriales</taxon>
        <taxon>Sphingobacteriaceae</taxon>
        <taxon>Olivibacter</taxon>
    </lineage>
</organism>
<dbReference type="AlphaFoldDB" id="A0A1H7J164"/>
<sequence length="61" mass="6797">MENNSNSTKVKVETDYSAHEENPGPAKNAIEEKNDKGVGNTIKWVILIAVIALAIIYFFFI</sequence>
<feature type="transmembrane region" description="Helical" evidence="2">
    <location>
        <begin position="41"/>
        <end position="60"/>
    </location>
</feature>